<protein>
    <recommendedName>
        <fullName evidence="1">Aminoglycoside phosphotransferase domain-containing protein</fullName>
    </recommendedName>
</protein>
<feature type="domain" description="Aminoglycoside phosphotransferase" evidence="1">
    <location>
        <begin position="79"/>
        <end position="132"/>
    </location>
</feature>
<name>A0ABR0SU96_9HYPO</name>
<comment type="caution">
    <text evidence="2">The sequence shown here is derived from an EMBL/GenBank/DDBJ whole genome shotgun (WGS) entry which is preliminary data.</text>
</comment>
<reference evidence="2 3" key="1">
    <citation type="submission" date="2024-01" db="EMBL/GenBank/DDBJ databases">
        <title>Complete genome of Cladobotryum mycophilum ATHUM6906.</title>
        <authorList>
            <person name="Christinaki A.C."/>
            <person name="Myridakis A.I."/>
            <person name="Kouvelis V.N."/>
        </authorList>
    </citation>
    <scope>NUCLEOTIDE SEQUENCE [LARGE SCALE GENOMIC DNA]</scope>
    <source>
        <strain evidence="2 3">ATHUM6906</strain>
    </source>
</reference>
<dbReference type="Proteomes" id="UP001338125">
    <property type="component" value="Unassembled WGS sequence"/>
</dbReference>
<dbReference type="PANTHER" id="PTHR21310:SF15">
    <property type="entry name" value="AMINOGLYCOSIDE PHOSPHOTRANSFERASE DOMAIN-CONTAINING PROTEIN"/>
    <property type="match status" value="1"/>
</dbReference>
<gene>
    <name evidence="2" type="ORF">PT974_04160</name>
</gene>
<dbReference type="InterPro" id="IPR051678">
    <property type="entry name" value="AGP_Transferase"/>
</dbReference>
<accession>A0ABR0SU96</accession>
<organism evidence="2 3">
    <name type="scientific">Cladobotryum mycophilum</name>
    <dbReference type="NCBI Taxonomy" id="491253"/>
    <lineage>
        <taxon>Eukaryota</taxon>
        <taxon>Fungi</taxon>
        <taxon>Dikarya</taxon>
        <taxon>Ascomycota</taxon>
        <taxon>Pezizomycotina</taxon>
        <taxon>Sordariomycetes</taxon>
        <taxon>Hypocreomycetidae</taxon>
        <taxon>Hypocreales</taxon>
        <taxon>Hypocreaceae</taxon>
        <taxon>Cladobotryum</taxon>
    </lineage>
</organism>
<dbReference type="InterPro" id="IPR002575">
    <property type="entry name" value="Aminoglycoside_PTrfase"/>
</dbReference>
<proteinExistence type="predicted"/>
<evidence type="ECO:0000259" key="1">
    <source>
        <dbReference type="Pfam" id="PF01636"/>
    </source>
</evidence>
<keyword evidence="3" id="KW-1185">Reference proteome</keyword>
<dbReference type="PANTHER" id="PTHR21310">
    <property type="entry name" value="AMINOGLYCOSIDE PHOSPHOTRANSFERASE-RELATED-RELATED"/>
    <property type="match status" value="1"/>
</dbReference>
<evidence type="ECO:0000313" key="2">
    <source>
        <dbReference type="EMBL" id="KAK5995742.1"/>
    </source>
</evidence>
<dbReference type="EMBL" id="JAVFKD010000004">
    <property type="protein sequence ID" value="KAK5995742.1"/>
    <property type="molecule type" value="Genomic_DNA"/>
</dbReference>
<evidence type="ECO:0000313" key="3">
    <source>
        <dbReference type="Proteomes" id="UP001338125"/>
    </source>
</evidence>
<dbReference type="Pfam" id="PF01636">
    <property type="entry name" value="APH"/>
    <property type="match status" value="1"/>
</dbReference>
<dbReference type="Gene3D" id="3.90.1200.10">
    <property type="match status" value="1"/>
</dbReference>
<sequence>MPLLPGVACLEALSYRVRMNIGEETKHICFITHLARYFARCWSTPQFVEPSILADRQTDISRKLAILKALPSPPVSIPILSELESILPQLFSSSHPQVLTHGDLSKTNILVSPDTYQVTAIVDWSLAEVLPFRLELDSLFLMTECMDLRDWHNYSCRSQLWNAFWAGFWTASGVEEHARESVRKTAEAAAKFGVVLRYAFARDNAGRALDIPFTSDTMLAMLKTWLGD</sequence>
<dbReference type="InterPro" id="IPR011009">
    <property type="entry name" value="Kinase-like_dom_sf"/>
</dbReference>
<dbReference type="SUPFAM" id="SSF56112">
    <property type="entry name" value="Protein kinase-like (PK-like)"/>
    <property type="match status" value="1"/>
</dbReference>